<feature type="compositionally biased region" description="Low complexity" evidence="6">
    <location>
        <begin position="424"/>
        <end position="433"/>
    </location>
</feature>
<dbReference type="EMBL" id="LGTL01000005">
    <property type="protein sequence ID" value="KPA82043.1"/>
    <property type="molecule type" value="Genomic_DNA"/>
</dbReference>
<feature type="compositionally biased region" description="Basic and acidic residues" evidence="6">
    <location>
        <begin position="565"/>
        <end position="593"/>
    </location>
</feature>
<feature type="compositionally biased region" description="Basic and acidic residues" evidence="6">
    <location>
        <begin position="505"/>
        <end position="518"/>
    </location>
</feature>
<dbReference type="SUPFAM" id="SSF50978">
    <property type="entry name" value="WD40 repeat-like"/>
    <property type="match status" value="1"/>
</dbReference>
<keyword evidence="8" id="KW-1185">Reference proteome</keyword>
<dbReference type="InterPro" id="IPR036322">
    <property type="entry name" value="WD40_repeat_dom_sf"/>
</dbReference>
<dbReference type="InterPro" id="IPR001680">
    <property type="entry name" value="WD40_rpt"/>
</dbReference>
<dbReference type="Gene3D" id="2.130.10.10">
    <property type="entry name" value="YVTN repeat-like/Quinoprotein amine dehydrogenase"/>
    <property type="match status" value="3"/>
</dbReference>
<dbReference type="PROSITE" id="PS50294">
    <property type="entry name" value="WD_REPEATS_REGION"/>
    <property type="match status" value="1"/>
</dbReference>
<dbReference type="InterPro" id="IPR019775">
    <property type="entry name" value="WD40_repeat_CS"/>
</dbReference>
<evidence type="ECO:0000256" key="1">
    <source>
        <dbReference type="ARBA" id="ARBA00022574"/>
    </source>
</evidence>
<dbReference type="RefSeq" id="XP_015660481.1">
    <property type="nucleotide sequence ID" value="XM_015800474.1"/>
</dbReference>
<dbReference type="Pfam" id="PF00400">
    <property type="entry name" value="WD40"/>
    <property type="match status" value="6"/>
</dbReference>
<keyword evidence="2" id="KW-0677">Repeat</keyword>
<evidence type="ECO:0000256" key="3">
    <source>
        <dbReference type="ARBA" id="ARBA00022980"/>
    </source>
</evidence>
<dbReference type="EMBL" id="LGTL01000005">
    <property type="protein sequence ID" value="KPA82042.1"/>
    <property type="molecule type" value="Genomic_DNA"/>
</dbReference>
<evidence type="ECO:0000313" key="8">
    <source>
        <dbReference type="Proteomes" id="UP000037923"/>
    </source>
</evidence>
<proteinExistence type="predicted"/>
<feature type="region of interest" description="Disordered" evidence="6">
    <location>
        <begin position="405"/>
        <end position="593"/>
    </location>
</feature>
<dbReference type="CDD" id="cd00200">
    <property type="entry name" value="WD40"/>
    <property type="match status" value="1"/>
</dbReference>
<feature type="compositionally biased region" description="Polar residues" evidence="6">
    <location>
        <begin position="495"/>
        <end position="504"/>
    </location>
</feature>
<feature type="compositionally biased region" description="Polar residues" evidence="6">
    <location>
        <begin position="445"/>
        <end position="457"/>
    </location>
</feature>
<dbReference type="PRINTS" id="PR00320">
    <property type="entry name" value="GPROTEINBRPT"/>
</dbReference>
<evidence type="ECO:0000256" key="6">
    <source>
        <dbReference type="SAM" id="MobiDB-lite"/>
    </source>
</evidence>
<dbReference type="InterPro" id="IPR020472">
    <property type="entry name" value="WD40_PAC1"/>
</dbReference>
<feature type="compositionally biased region" description="Polar residues" evidence="6">
    <location>
        <begin position="526"/>
        <end position="535"/>
    </location>
</feature>
<dbReference type="VEuPathDB" id="TriTrypDB:LpyrH10_05_0700"/>
<evidence type="ECO:0000256" key="4">
    <source>
        <dbReference type="ARBA" id="ARBA00023274"/>
    </source>
</evidence>
<keyword evidence="4" id="KW-0687">Ribonucleoprotein</keyword>
<name>A0A0N0DWU6_LEPPY</name>
<reference evidence="7 8" key="1">
    <citation type="submission" date="2015-07" db="EMBL/GenBank/DDBJ databases">
        <title>High-quality genome of monoxenous trypanosomatid Leptomonas pyrrhocoris.</title>
        <authorList>
            <person name="Flegontov P."/>
            <person name="Butenko A."/>
            <person name="Firsov S."/>
            <person name="Vlcek C."/>
            <person name="Logacheva M.D."/>
            <person name="Field M."/>
            <person name="Filatov D."/>
            <person name="Flegontova O."/>
            <person name="Gerasimov E."/>
            <person name="Jackson A.P."/>
            <person name="Kelly S."/>
            <person name="Opperdoes F."/>
            <person name="O'Reilly A."/>
            <person name="Votypka J."/>
            <person name="Yurchenko V."/>
            <person name="Lukes J."/>
        </authorList>
    </citation>
    <scope>NUCLEOTIDE SEQUENCE [LARGE SCALE GENOMIC DNA]</scope>
    <source>
        <strain evidence="7">H10</strain>
    </source>
</reference>
<dbReference type="GO" id="GO:1990904">
    <property type="term" value="C:ribonucleoprotein complex"/>
    <property type="evidence" value="ECO:0007669"/>
    <property type="project" value="UniProtKB-KW"/>
</dbReference>
<dbReference type="GeneID" id="26903501"/>
<dbReference type="PANTHER" id="PTHR19879">
    <property type="entry name" value="TRANSCRIPTION INITIATION FACTOR TFIID"/>
    <property type="match status" value="1"/>
</dbReference>
<dbReference type="OrthoDB" id="10264588at2759"/>
<dbReference type="OMA" id="LWIPNTR"/>
<dbReference type="AlphaFoldDB" id="A0A0N0DWU6"/>
<protein>
    <submittedName>
        <fullName evidence="7">Uncharacterized protein</fullName>
    </submittedName>
</protein>
<evidence type="ECO:0000313" key="7">
    <source>
        <dbReference type="EMBL" id="KPA82042.1"/>
    </source>
</evidence>
<dbReference type="PANTHER" id="PTHR19879:SF9">
    <property type="entry name" value="TRANSCRIPTION INITIATION FACTOR TFIID SUBUNIT 5"/>
    <property type="match status" value="1"/>
</dbReference>
<comment type="caution">
    <text evidence="7">The sequence shown here is derived from an EMBL/GenBank/DDBJ whole genome shotgun (WGS) entry which is preliminary data.</text>
</comment>
<dbReference type="SMART" id="SM00320">
    <property type="entry name" value="WD40"/>
    <property type="match status" value="7"/>
</dbReference>
<feature type="repeat" description="WD" evidence="5">
    <location>
        <begin position="19"/>
        <end position="57"/>
    </location>
</feature>
<feature type="repeat" description="WD" evidence="5">
    <location>
        <begin position="67"/>
        <end position="108"/>
    </location>
</feature>
<dbReference type="RefSeq" id="XP_015660482.1">
    <property type="nucleotide sequence ID" value="XM_015800475.1"/>
</dbReference>
<dbReference type="InterPro" id="IPR015943">
    <property type="entry name" value="WD40/YVTN_repeat-like_dom_sf"/>
</dbReference>
<feature type="repeat" description="WD" evidence="5">
    <location>
        <begin position="237"/>
        <end position="278"/>
    </location>
</feature>
<dbReference type="GO" id="GO:0005840">
    <property type="term" value="C:ribosome"/>
    <property type="evidence" value="ECO:0007669"/>
    <property type="project" value="UniProtKB-KW"/>
</dbReference>
<keyword evidence="1 5" id="KW-0853">WD repeat</keyword>
<dbReference type="PROSITE" id="PS50082">
    <property type="entry name" value="WD_REPEATS_2"/>
    <property type="match status" value="6"/>
</dbReference>
<accession>A0A0N0DWU6</accession>
<feature type="repeat" description="WD" evidence="5">
    <location>
        <begin position="310"/>
        <end position="341"/>
    </location>
</feature>
<dbReference type="PROSITE" id="PS00678">
    <property type="entry name" value="WD_REPEATS_1"/>
    <property type="match status" value="3"/>
</dbReference>
<feature type="repeat" description="WD" evidence="5">
    <location>
        <begin position="213"/>
        <end position="236"/>
    </location>
</feature>
<sequence>MYCNADAAAPFQPTLGMTLRGHHHGVRSVAFQPAPSSTVVTPKVISGGMDGAVISWDTAATARAVRFTGHRGPVLSVSYSSHPHLFASGGQDGYVRVWSPDERRSVAVYSAYPDGRAKNCACAWRAHTGATRAVAFAKDGSDRLYTIGDDKAVKSWDLAMLSSAHSRAKRMTNRFAGGFSASPVTEYSACGHTTRVTALAVPRAVASSHLVHYVASGGDDGVVFVWDTRSRDAAHVIYGRGGGVNSLSFHPDGYVLASGDEAGDINLFDLRRSSSSAPGASGADGGGSYSLLQHYSAAHMDAGCVGTRGVDFAPNGGWLLSSGDDGTTKLWDVKEGHLYCTVQAHDGPVAASCFSDDGAWFVTGGGADKTVLIWRSGLAACCAARALVPATATASSTSMSVCSSEGRVAAPSSPPHVVADHTTSRSSTPARSAKAGDTKRKPEATSPSRLVTRSTSADRPAAAQSRRPPIPLAPPSTNALLSGEFVAPPVDDSAVRQNADTSVNSERERSFERCEQRYSHLGAPSSPAQAESGSTADVAARRSATANGAARSSSETSSAHVRALKAADADRVAGEEREQEQLQAQERAHHREQRERILEERVANLEDAVAALVGYMQQQQTQQEEHMKALQAASKEQAERSDAGVAELKRAIELLTSRISSGGATKTENAAELKSE</sequence>
<gene>
    <name evidence="7" type="ORF">ABB37_03210</name>
</gene>
<evidence type="ECO:0000256" key="2">
    <source>
        <dbReference type="ARBA" id="ARBA00022737"/>
    </source>
</evidence>
<feature type="compositionally biased region" description="Low complexity" evidence="6">
    <location>
        <begin position="541"/>
        <end position="554"/>
    </location>
</feature>
<keyword evidence="3" id="KW-0689">Ribosomal protein</keyword>
<organism evidence="7 8">
    <name type="scientific">Leptomonas pyrrhocoris</name>
    <name type="common">Firebug parasite</name>
    <dbReference type="NCBI Taxonomy" id="157538"/>
    <lineage>
        <taxon>Eukaryota</taxon>
        <taxon>Discoba</taxon>
        <taxon>Euglenozoa</taxon>
        <taxon>Kinetoplastea</taxon>
        <taxon>Metakinetoplastina</taxon>
        <taxon>Trypanosomatida</taxon>
        <taxon>Trypanosomatidae</taxon>
        <taxon>Leishmaniinae</taxon>
        <taxon>Leptomonas</taxon>
    </lineage>
</organism>
<evidence type="ECO:0000256" key="5">
    <source>
        <dbReference type="PROSITE-ProRule" id="PRU00221"/>
    </source>
</evidence>
<feature type="repeat" description="WD" evidence="5">
    <location>
        <begin position="124"/>
        <end position="166"/>
    </location>
</feature>
<dbReference type="Proteomes" id="UP000037923">
    <property type="component" value="Unassembled WGS sequence"/>
</dbReference>
<feature type="compositionally biased region" description="Basic and acidic residues" evidence="6">
    <location>
        <begin position="434"/>
        <end position="443"/>
    </location>
</feature>